<comment type="caution">
    <text evidence="2">The sequence shown here is derived from an EMBL/GenBank/DDBJ whole genome shotgun (WGS) entry which is preliminary data.</text>
</comment>
<evidence type="ECO:0000313" key="2">
    <source>
        <dbReference type="EMBL" id="MCW1923629.1"/>
    </source>
</evidence>
<feature type="domain" description="Putative restriction endonuclease" evidence="1">
    <location>
        <begin position="35"/>
        <end position="147"/>
    </location>
</feature>
<dbReference type="GO" id="GO:0004519">
    <property type="term" value="F:endonuclease activity"/>
    <property type="evidence" value="ECO:0007669"/>
    <property type="project" value="UniProtKB-KW"/>
</dbReference>
<keyword evidence="3" id="KW-1185">Reference proteome</keyword>
<dbReference type="InterPro" id="IPR011335">
    <property type="entry name" value="Restrct_endonuc-II-like"/>
</dbReference>
<protein>
    <submittedName>
        <fullName evidence="2">Uma2 family endonuclease</fullName>
    </submittedName>
</protein>
<dbReference type="CDD" id="cd06260">
    <property type="entry name" value="DUF820-like"/>
    <property type="match status" value="1"/>
</dbReference>
<organism evidence="2 3">
    <name type="scientific">Luteolibacter arcticus</name>
    <dbReference type="NCBI Taxonomy" id="1581411"/>
    <lineage>
        <taxon>Bacteria</taxon>
        <taxon>Pseudomonadati</taxon>
        <taxon>Verrucomicrobiota</taxon>
        <taxon>Verrucomicrobiia</taxon>
        <taxon>Verrucomicrobiales</taxon>
        <taxon>Verrucomicrobiaceae</taxon>
        <taxon>Luteolibacter</taxon>
    </lineage>
</organism>
<accession>A0ABT3GJD4</accession>
<dbReference type="RefSeq" id="WP_264487738.1">
    <property type="nucleotide sequence ID" value="NZ_JAPDDT010000005.1"/>
</dbReference>
<name>A0ABT3GJD4_9BACT</name>
<dbReference type="Gene3D" id="3.90.1570.10">
    <property type="entry name" value="tt1808, chain A"/>
    <property type="match status" value="1"/>
</dbReference>
<dbReference type="Pfam" id="PF05685">
    <property type="entry name" value="Uma2"/>
    <property type="match status" value="1"/>
</dbReference>
<dbReference type="SUPFAM" id="SSF52980">
    <property type="entry name" value="Restriction endonuclease-like"/>
    <property type="match status" value="1"/>
</dbReference>
<sequence>MSLAIQLPPRQDQMEFNLRVWERLLADPELAKIAGRFETDRHGHIIMSPPPGSFHSSRQSRIAILLDRLLGGRALTECPLSTSDGVKSADVAWFSEIRYARAFDPRCFLEAGEICVKVILPSNTKAEMEEKMALYFDSGAIEVWFCDESGDMRFIGKEGPLEGSLLCPDFPVFIEA</sequence>
<gene>
    <name evidence="2" type="ORF">OKA05_13775</name>
</gene>
<dbReference type="InterPro" id="IPR012296">
    <property type="entry name" value="Nuclease_put_TT1808"/>
</dbReference>
<dbReference type="Proteomes" id="UP001320876">
    <property type="component" value="Unassembled WGS sequence"/>
</dbReference>
<dbReference type="EMBL" id="JAPDDT010000005">
    <property type="protein sequence ID" value="MCW1923629.1"/>
    <property type="molecule type" value="Genomic_DNA"/>
</dbReference>
<reference evidence="2 3" key="1">
    <citation type="submission" date="2022-10" db="EMBL/GenBank/DDBJ databases">
        <title>Luteolibacter arcticus strain CCTCC AB 2014275, whole genome shotgun sequencing project.</title>
        <authorList>
            <person name="Zhao G."/>
            <person name="Shen L."/>
        </authorList>
    </citation>
    <scope>NUCLEOTIDE SEQUENCE [LARGE SCALE GENOMIC DNA]</scope>
    <source>
        <strain evidence="2 3">CCTCC AB 2014275</strain>
    </source>
</reference>
<dbReference type="InterPro" id="IPR008538">
    <property type="entry name" value="Uma2"/>
</dbReference>
<proteinExistence type="predicted"/>
<keyword evidence="2" id="KW-0255">Endonuclease</keyword>
<keyword evidence="2" id="KW-0540">Nuclease</keyword>
<evidence type="ECO:0000259" key="1">
    <source>
        <dbReference type="Pfam" id="PF05685"/>
    </source>
</evidence>
<evidence type="ECO:0000313" key="3">
    <source>
        <dbReference type="Proteomes" id="UP001320876"/>
    </source>
</evidence>
<keyword evidence="2" id="KW-0378">Hydrolase</keyword>